<dbReference type="Pfam" id="PF18986">
    <property type="entry name" value="DUF5719"/>
    <property type="match status" value="1"/>
</dbReference>
<dbReference type="Proteomes" id="UP000228976">
    <property type="component" value="Unassembled WGS sequence"/>
</dbReference>
<dbReference type="PROSITE" id="PS51257">
    <property type="entry name" value="PROKAR_LIPOPROTEIN"/>
    <property type="match status" value="1"/>
</dbReference>
<dbReference type="OrthoDB" id="3264966at2"/>
<sequence length="508" mass="52346">MRAVTRRIITVSSAVVLLAAGIGACVLPTSPLHVGDASAVTKSHFQNVAPSQSSCWLPSGVGLADSVSYGDQEFSASNGNLAVSSAAAAFGAVASTQSSALDSTDLKDWASAEFGASTGELAERVMHSDLSSATTGTGLSTSTVSQASTGDVQGLSATSCVSARRDFTFLVPSTQRGHNEIVEVVNPSGKPTAISVDLWTEKGESASQTSSRISVAPRSLARIDLSAAAGRHDALRVRLSSSVASVYAYVKSQASQKLASQGVDYISQPSVASSRLAIAGVREGLATSLVLYSPLQQRIHISWLAQGKPAAQADSVTLGAEHVTVIDLKNAPAGVSGLLVSTDAQSSKATQAVVEAMAVQSVSSSGNQQDYVPLPAQLPVTSAASVRVDNLNSRFSLANSSDSAVTVTLAQFDDKHQQVKSDTVSIPALSSRLMDDKWLQSSTRSVVLTQQLDKKQPQAGVTFTQQVTSPALDSAHVAGIAALLSTSLVPVSQKVTVVRSPAAASLTR</sequence>
<comment type="caution">
    <text evidence="1">The sequence shown here is derived from an EMBL/GenBank/DDBJ whole genome shotgun (WGS) entry which is preliminary data.</text>
</comment>
<dbReference type="EMBL" id="MWWU01000002">
    <property type="protein sequence ID" value="OZG55907.1"/>
    <property type="molecule type" value="Genomic_DNA"/>
</dbReference>
<keyword evidence="2" id="KW-1185">Reference proteome</keyword>
<name>A0A261F9S0_9BIFI</name>
<evidence type="ECO:0000313" key="1">
    <source>
        <dbReference type="EMBL" id="OZG55907.1"/>
    </source>
</evidence>
<evidence type="ECO:0000313" key="2">
    <source>
        <dbReference type="Proteomes" id="UP000228976"/>
    </source>
</evidence>
<reference evidence="1 2" key="1">
    <citation type="journal article" date="2017" name="BMC Genomics">
        <title>Comparative genomic and phylogenomic analyses of the Bifidobacteriaceae family.</title>
        <authorList>
            <person name="Lugli G.A."/>
            <person name="Milani C."/>
            <person name="Turroni F."/>
            <person name="Duranti S."/>
            <person name="Mancabelli L."/>
            <person name="Mangifesta M."/>
            <person name="Ferrario C."/>
            <person name="Modesto M."/>
            <person name="Mattarelli P."/>
            <person name="Jiri K."/>
            <person name="van Sinderen D."/>
            <person name="Ventura M."/>
        </authorList>
    </citation>
    <scope>NUCLEOTIDE SEQUENCE [LARGE SCALE GENOMIC DNA]</scope>
    <source>
        <strain evidence="1 2">LMG 21773</strain>
    </source>
</reference>
<dbReference type="AlphaFoldDB" id="A0A261F9S0"/>
<evidence type="ECO:0008006" key="3">
    <source>
        <dbReference type="Google" id="ProtNLM"/>
    </source>
</evidence>
<proteinExistence type="predicted"/>
<organism evidence="1 2">
    <name type="scientific">Aeriscardovia aeriphila</name>
    <dbReference type="NCBI Taxonomy" id="218139"/>
    <lineage>
        <taxon>Bacteria</taxon>
        <taxon>Bacillati</taxon>
        <taxon>Actinomycetota</taxon>
        <taxon>Actinomycetes</taxon>
        <taxon>Bifidobacteriales</taxon>
        <taxon>Bifidobacteriaceae</taxon>
        <taxon>Aeriscardovia</taxon>
    </lineage>
</organism>
<gene>
    <name evidence="1" type="ORF">AEAE_0395</name>
</gene>
<dbReference type="InterPro" id="IPR043777">
    <property type="entry name" value="DUF5719"/>
</dbReference>
<protein>
    <recommendedName>
        <fullName evidence="3">Lipoprotein</fullName>
    </recommendedName>
</protein>
<accession>A0A261F9S0</accession>
<dbReference type="RefSeq" id="WP_094689503.1">
    <property type="nucleotide sequence ID" value="NZ_JACBYZ010000001.1"/>
</dbReference>